<dbReference type="EMBL" id="QLMA01000007">
    <property type="protein sequence ID" value="RAJ77343.1"/>
    <property type="molecule type" value="Genomic_DNA"/>
</dbReference>
<sequence>MGDFSTYITIKNNLNSPLQLDGSAATLGSWKTAPPSWISARSSSVQFQCLHASGSNGSEGWFIYRTNSEIENLRFKINFADPYRDDNYVRTNGFSSNLYTLSYRARSSNGAWWDNTCPASGHPVEVEITISYKTVPDAYTLHSLRAQSDYRIKSSSGFALPLDNTVWQQGGINNDGDYSANPILVKTNNQTFLKINLDISNSKLTDVPIKIKGTKASGNITFQSKVITPTSTGIMMIDLMLSGADLSKALQSYGDFKWSIEAANQSFQLPDTTRLEMYWISNSPDEMFKAGVWVKVYRKIFTVLSAGMTTDQIATSISKQCFDGFSKKYDTVYGAAKYGPGPDGGFFELKNYYNNTNGALCNCYDQAGLVQVQLGAMGISSYWVYMTPFGFINQTNLIGVGQCNNPFFSNPVCAPEKIVDINNPKRSAFGNHAFVAKSISNNSIIDACQGPFIGDKTLATYVSEGIDSKTGLYKKFGPPNNVPGKATDAKQEPGIVSLILVKLLASKINTLEMEALKPVIDFEELYKTASAEFLLVDIDQLLQFALQDYTYETGSIVLSDSGVIKTGTYVKDQKRIQLKIHVATNGITALRFMERFLSGFSNPPSTIFERGPAALGPVALQHQEAPEPMLLWTQQNIFFVLDGLECSYDELYQISMRIKEGSANTQLLDKHNIPDSVDMHVNLSNPEVRVNDSFKVNFSGEMDDMIICDTADTTIEIDSTGRDYYHYRAVAPGNATLQIFVVQPKYYFLLTHTVNITIK</sequence>
<dbReference type="OrthoDB" id="616596at2"/>
<protein>
    <submittedName>
        <fullName evidence="1">Uncharacterized protein</fullName>
    </submittedName>
</protein>
<gene>
    <name evidence="1" type="ORF">CLV59_107110</name>
</gene>
<name>A0A327VQL6_9BACT</name>
<evidence type="ECO:0000313" key="1">
    <source>
        <dbReference type="EMBL" id="RAJ77343.1"/>
    </source>
</evidence>
<reference evidence="1 2" key="1">
    <citation type="submission" date="2018-06" db="EMBL/GenBank/DDBJ databases">
        <title>Genomic Encyclopedia of Archaeal and Bacterial Type Strains, Phase II (KMG-II): from individual species to whole genera.</title>
        <authorList>
            <person name="Goeker M."/>
        </authorList>
    </citation>
    <scope>NUCLEOTIDE SEQUENCE [LARGE SCALE GENOMIC DNA]</scope>
    <source>
        <strain evidence="1 2">DSM 29821</strain>
    </source>
</reference>
<proteinExistence type="predicted"/>
<comment type="caution">
    <text evidence="1">The sequence shown here is derived from an EMBL/GenBank/DDBJ whole genome shotgun (WGS) entry which is preliminary data.</text>
</comment>
<keyword evidence="2" id="KW-1185">Reference proteome</keyword>
<evidence type="ECO:0000313" key="2">
    <source>
        <dbReference type="Proteomes" id="UP000249819"/>
    </source>
</evidence>
<organism evidence="1 2">
    <name type="scientific">Chitinophaga dinghuensis</name>
    <dbReference type="NCBI Taxonomy" id="1539050"/>
    <lineage>
        <taxon>Bacteria</taxon>
        <taxon>Pseudomonadati</taxon>
        <taxon>Bacteroidota</taxon>
        <taxon>Chitinophagia</taxon>
        <taxon>Chitinophagales</taxon>
        <taxon>Chitinophagaceae</taxon>
        <taxon>Chitinophaga</taxon>
    </lineage>
</organism>
<dbReference type="RefSeq" id="WP_111593943.1">
    <property type="nucleotide sequence ID" value="NZ_QLMA01000007.1"/>
</dbReference>
<dbReference type="Proteomes" id="UP000249819">
    <property type="component" value="Unassembled WGS sequence"/>
</dbReference>
<dbReference type="AlphaFoldDB" id="A0A327VQL6"/>
<accession>A0A327VQL6</accession>
<dbReference type="Gene3D" id="2.60.270.50">
    <property type="match status" value="1"/>
</dbReference>